<evidence type="ECO:0000256" key="3">
    <source>
        <dbReference type="ARBA" id="ARBA00023235"/>
    </source>
</evidence>
<dbReference type="NCBIfam" id="TIGR00093">
    <property type="entry name" value="pseudouridine synthase"/>
    <property type="match status" value="1"/>
</dbReference>
<dbReference type="SMART" id="SM00363">
    <property type="entry name" value="S4"/>
    <property type="match status" value="1"/>
</dbReference>
<dbReference type="Gene3D" id="3.10.290.10">
    <property type="entry name" value="RNA-binding S4 domain"/>
    <property type="match status" value="1"/>
</dbReference>
<dbReference type="Gene3D" id="3.30.70.580">
    <property type="entry name" value="Pseudouridine synthase I, catalytic domain, N-terminal subdomain"/>
    <property type="match status" value="1"/>
</dbReference>
<dbReference type="SUPFAM" id="SSF55120">
    <property type="entry name" value="Pseudouridine synthase"/>
    <property type="match status" value="1"/>
</dbReference>
<evidence type="ECO:0000256" key="5">
    <source>
        <dbReference type="RuleBase" id="RU003887"/>
    </source>
</evidence>
<accession>A0A806KII8</accession>
<dbReference type="InterPro" id="IPR020094">
    <property type="entry name" value="TruA/RsuA/RluB/E/F_N"/>
</dbReference>
<evidence type="ECO:0000313" key="7">
    <source>
        <dbReference type="EMBL" id="AGS52884.1"/>
    </source>
</evidence>
<dbReference type="Gene3D" id="3.30.70.1560">
    <property type="entry name" value="Alpha-L RNA-binding motif"/>
    <property type="match status" value="1"/>
</dbReference>
<organism evidence="7">
    <name type="scientific">uncultured bacterium contig00016</name>
    <dbReference type="NCBI Taxonomy" id="1181507"/>
    <lineage>
        <taxon>Bacteria</taxon>
        <taxon>environmental samples</taxon>
    </lineage>
</organism>
<dbReference type="PROSITE" id="PS50889">
    <property type="entry name" value="S4"/>
    <property type="match status" value="1"/>
</dbReference>
<proteinExistence type="inferred from homology"/>
<sequence length="236" mass="26553">MRINQYISQCGAASRRKAEALVLEGKVSVNGIVVKELSTQIGETDIVEIEGQKISPVKQRITIAFHKPPGVICTASDPQRRKTIYDCLPSGFSTLKYVGRLDLQSRGLVLLSDDGELVHRLTHPRYQIERSYLVWTSKELSRRAIETLLSGIDIGDGEIAQAKEIYLDNGFFELVLTEGKNREIRKMLHALHYHIEDLKRISFANIVLGDLAVGDYREVKGNELRELKALVLIPSK</sequence>
<feature type="domain" description="RNA-binding S4" evidence="6">
    <location>
        <begin position="1"/>
        <end position="62"/>
    </location>
</feature>
<dbReference type="EC" id="5.4.99.-" evidence="5"/>
<dbReference type="InterPro" id="IPR036986">
    <property type="entry name" value="S4_RNA-bd_sf"/>
</dbReference>
<dbReference type="PROSITE" id="PS01149">
    <property type="entry name" value="PSI_RSU"/>
    <property type="match status" value="1"/>
</dbReference>
<dbReference type="SUPFAM" id="SSF55174">
    <property type="entry name" value="Alpha-L RNA-binding motif"/>
    <property type="match status" value="1"/>
</dbReference>
<dbReference type="GO" id="GO:0120159">
    <property type="term" value="F:rRNA pseudouridine synthase activity"/>
    <property type="evidence" value="ECO:0007669"/>
    <property type="project" value="UniProtKB-ARBA"/>
</dbReference>
<dbReference type="Pfam" id="PF00849">
    <property type="entry name" value="PseudoU_synth_2"/>
    <property type="match status" value="1"/>
</dbReference>
<dbReference type="FunFam" id="3.10.290.10:FF:000003">
    <property type="entry name" value="Pseudouridine synthase"/>
    <property type="match status" value="1"/>
</dbReference>
<dbReference type="GO" id="GO:0000455">
    <property type="term" value="P:enzyme-directed rRNA pseudouridine synthesis"/>
    <property type="evidence" value="ECO:0007669"/>
    <property type="project" value="UniProtKB-ARBA"/>
</dbReference>
<keyword evidence="3 5" id="KW-0413">Isomerase</keyword>
<dbReference type="Pfam" id="PF01479">
    <property type="entry name" value="S4"/>
    <property type="match status" value="1"/>
</dbReference>
<dbReference type="InterPro" id="IPR000748">
    <property type="entry name" value="PsdUridine_synth_RsuA/RluB/E/F"/>
</dbReference>
<dbReference type="CDD" id="cd02870">
    <property type="entry name" value="PseudoU_synth_RsuA_like"/>
    <property type="match status" value="1"/>
</dbReference>
<keyword evidence="2 4" id="KW-0694">RNA-binding</keyword>
<protein>
    <recommendedName>
        <fullName evidence="5">Pseudouridine synthase</fullName>
        <ecNumber evidence="5">5.4.99.-</ecNumber>
    </recommendedName>
</protein>
<evidence type="ECO:0000256" key="4">
    <source>
        <dbReference type="PROSITE-ProRule" id="PRU00182"/>
    </source>
</evidence>
<dbReference type="PANTHER" id="PTHR47683">
    <property type="entry name" value="PSEUDOURIDINE SYNTHASE FAMILY PROTEIN-RELATED"/>
    <property type="match status" value="1"/>
</dbReference>
<evidence type="ECO:0000256" key="2">
    <source>
        <dbReference type="ARBA" id="ARBA00022884"/>
    </source>
</evidence>
<dbReference type="InterPro" id="IPR002942">
    <property type="entry name" value="S4_RNA-bd"/>
</dbReference>
<comment type="similarity">
    <text evidence="1 5">Belongs to the pseudouridine synthase RsuA family.</text>
</comment>
<dbReference type="CDD" id="cd00165">
    <property type="entry name" value="S4"/>
    <property type="match status" value="1"/>
</dbReference>
<evidence type="ECO:0000259" key="6">
    <source>
        <dbReference type="SMART" id="SM00363"/>
    </source>
</evidence>
<dbReference type="PANTHER" id="PTHR47683:SF4">
    <property type="entry name" value="PSEUDOURIDINE SYNTHASE"/>
    <property type="match status" value="1"/>
</dbReference>
<dbReference type="AlphaFoldDB" id="A0A806KII8"/>
<dbReference type="InterPro" id="IPR006145">
    <property type="entry name" value="PsdUridine_synth_RsuA/RluA"/>
</dbReference>
<dbReference type="EMBL" id="JQ844215">
    <property type="protein sequence ID" value="AGS52884.1"/>
    <property type="molecule type" value="Genomic_DNA"/>
</dbReference>
<name>A0A806KII8_9BACT</name>
<reference evidence="7" key="1">
    <citation type="submission" date="2012-03" db="EMBL/GenBank/DDBJ databases">
        <title>Functional metagenomics reveals considerable lignocellulase gene clusters in the gut microbiome of a wood-feeding higher termite.</title>
        <authorList>
            <person name="Liu N."/>
        </authorList>
    </citation>
    <scope>NUCLEOTIDE SEQUENCE</scope>
</reference>
<dbReference type="GO" id="GO:0003723">
    <property type="term" value="F:RNA binding"/>
    <property type="evidence" value="ECO:0007669"/>
    <property type="project" value="UniProtKB-KW"/>
</dbReference>
<dbReference type="InterPro" id="IPR042092">
    <property type="entry name" value="PsdUridine_s_RsuA/RluB/E/F_cat"/>
</dbReference>
<dbReference type="InterPro" id="IPR020103">
    <property type="entry name" value="PsdUridine_synth_cat_dom_sf"/>
</dbReference>
<evidence type="ECO:0000256" key="1">
    <source>
        <dbReference type="ARBA" id="ARBA00008348"/>
    </source>
</evidence>
<dbReference type="InterPro" id="IPR018496">
    <property type="entry name" value="PsdUridine_synth_RsuA/RluB_CS"/>
</dbReference>
<dbReference type="InterPro" id="IPR050343">
    <property type="entry name" value="RsuA_PseudoU_synthase"/>
</dbReference>